<evidence type="ECO:0000313" key="7">
    <source>
        <dbReference type="EMBL" id="SFL08572.1"/>
    </source>
</evidence>
<comment type="subcellular location">
    <subcellularLocation>
        <location evidence="1">Cell outer membrane</location>
    </subcellularLocation>
</comment>
<protein>
    <submittedName>
        <fullName evidence="7">Outer membrane scaffolding protein for murein synthesis, MipA/OmpV family</fullName>
    </submittedName>
</protein>
<keyword evidence="3 6" id="KW-0732">Signal</keyword>
<name>A0A1I4ES76_9RHOB</name>
<keyword evidence="8" id="KW-1185">Reference proteome</keyword>
<evidence type="ECO:0000256" key="5">
    <source>
        <dbReference type="ARBA" id="ARBA00023237"/>
    </source>
</evidence>
<dbReference type="Proteomes" id="UP000199550">
    <property type="component" value="Unassembled WGS sequence"/>
</dbReference>
<sequence length="253" mass="26127">MLSSRLLSAALVTALLPVAAAAQNTLSIGLGPQSAPSYFGSSENETSLTGAFSIQELNFGPLSLGGSEGGTAQGFGFAASVRFIGERSGAEYSELAGTETIDAALELGGGLTYTADNFYVFALARKGVTGHDALVGELGADAIYRPSAPVELRVGPRFFFGDDEYAQQYFGVTAAEAAEAGNGNTLTAYNAKGGLLSQGIEASASYAFSEDWGLTGTVRYEEFANDAADSPIVQQGSDNATTASVLVTRRFSF</sequence>
<gene>
    <name evidence="7" type="ORF">SAMN04488004_107153</name>
</gene>
<evidence type="ECO:0000256" key="4">
    <source>
        <dbReference type="ARBA" id="ARBA00023136"/>
    </source>
</evidence>
<evidence type="ECO:0000256" key="2">
    <source>
        <dbReference type="ARBA" id="ARBA00005722"/>
    </source>
</evidence>
<proteinExistence type="inferred from homology"/>
<evidence type="ECO:0000256" key="6">
    <source>
        <dbReference type="SAM" id="SignalP"/>
    </source>
</evidence>
<keyword evidence="4" id="KW-0472">Membrane</keyword>
<dbReference type="AlphaFoldDB" id="A0A1I4ES76"/>
<keyword evidence="5" id="KW-0998">Cell outer membrane</keyword>
<reference evidence="7 8" key="1">
    <citation type="submission" date="2016-10" db="EMBL/GenBank/DDBJ databases">
        <authorList>
            <person name="de Groot N.N."/>
        </authorList>
    </citation>
    <scope>NUCLEOTIDE SEQUENCE [LARGE SCALE GENOMIC DNA]</scope>
    <source>
        <strain evidence="7 8">DSM 16199</strain>
    </source>
</reference>
<dbReference type="PANTHER" id="PTHR38776:SF1">
    <property type="entry name" value="MLTA-INTERACTING PROTEIN-RELATED"/>
    <property type="match status" value="1"/>
</dbReference>
<dbReference type="GeneID" id="97890455"/>
<dbReference type="EMBL" id="FOTF01000007">
    <property type="protein sequence ID" value="SFL08572.1"/>
    <property type="molecule type" value="Genomic_DNA"/>
</dbReference>
<feature type="signal peptide" evidence="6">
    <location>
        <begin position="1"/>
        <end position="22"/>
    </location>
</feature>
<dbReference type="Pfam" id="PF06629">
    <property type="entry name" value="MipA"/>
    <property type="match status" value="1"/>
</dbReference>
<dbReference type="InterPro" id="IPR010583">
    <property type="entry name" value="MipA"/>
</dbReference>
<dbReference type="STRING" id="195913.SAMN04488004_107153"/>
<dbReference type="OrthoDB" id="5462484at2"/>
<dbReference type="GO" id="GO:0009279">
    <property type="term" value="C:cell outer membrane"/>
    <property type="evidence" value="ECO:0007669"/>
    <property type="project" value="UniProtKB-SubCell"/>
</dbReference>
<dbReference type="RefSeq" id="WP_090188143.1">
    <property type="nucleotide sequence ID" value="NZ_CAXIDI010000015.1"/>
</dbReference>
<organism evidence="7 8">
    <name type="scientific">Loktanella salsilacus</name>
    <dbReference type="NCBI Taxonomy" id="195913"/>
    <lineage>
        <taxon>Bacteria</taxon>
        <taxon>Pseudomonadati</taxon>
        <taxon>Pseudomonadota</taxon>
        <taxon>Alphaproteobacteria</taxon>
        <taxon>Rhodobacterales</taxon>
        <taxon>Roseobacteraceae</taxon>
        <taxon>Loktanella</taxon>
    </lineage>
</organism>
<evidence type="ECO:0000256" key="3">
    <source>
        <dbReference type="ARBA" id="ARBA00022729"/>
    </source>
</evidence>
<evidence type="ECO:0000313" key="8">
    <source>
        <dbReference type="Proteomes" id="UP000199550"/>
    </source>
</evidence>
<evidence type="ECO:0000256" key="1">
    <source>
        <dbReference type="ARBA" id="ARBA00004442"/>
    </source>
</evidence>
<feature type="chain" id="PRO_5011504620" evidence="6">
    <location>
        <begin position="23"/>
        <end position="253"/>
    </location>
</feature>
<accession>A0A1I4ES76</accession>
<comment type="similarity">
    <text evidence="2">Belongs to the MipA/OmpV family.</text>
</comment>
<dbReference type="PANTHER" id="PTHR38776">
    <property type="entry name" value="MLTA-INTERACTING PROTEIN-RELATED"/>
    <property type="match status" value="1"/>
</dbReference>